<dbReference type="Gene3D" id="3.40.50.300">
    <property type="entry name" value="P-loop containing nucleotide triphosphate hydrolases"/>
    <property type="match status" value="1"/>
</dbReference>
<reference evidence="2 3" key="1">
    <citation type="journal article" date="2014" name="BMC Genomics">
        <title>Comparative genome sequencing reveals chemotype-specific gene clusters in the toxigenic black mold Stachybotrys.</title>
        <authorList>
            <person name="Semeiks J."/>
            <person name="Borek D."/>
            <person name="Otwinowski Z."/>
            <person name="Grishin N.V."/>
        </authorList>
    </citation>
    <scope>NUCLEOTIDE SEQUENCE [LARGE SCALE GENOMIC DNA]</scope>
    <source>
        <strain evidence="3">CBS 109288 / IBT 7711</strain>
    </source>
</reference>
<dbReference type="EMBL" id="KL648458">
    <property type="protein sequence ID" value="KEY70215.1"/>
    <property type="molecule type" value="Genomic_DNA"/>
</dbReference>
<dbReference type="GO" id="GO:0005524">
    <property type="term" value="F:ATP binding"/>
    <property type="evidence" value="ECO:0007669"/>
    <property type="project" value="InterPro"/>
</dbReference>
<name>A0A084AY36_STACB</name>
<dbReference type="OrthoDB" id="10042665at2759"/>
<dbReference type="InterPro" id="IPR003593">
    <property type="entry name" value="AAA+_ATPase"/>
</dbReference>
<dbReference type="CDD" id="cd19481">
    <property type="entry name" value="RecA-like_protease"/>
    <property type="match status" value="1"/>
</dbReference>
<evidence type="ECO:0000259" key="1">
    <source>
        <dbReference type="SMART" id="SM00382"/>
    </source>
</evidence>
<dbReference type="InterPro" id="IPR056599">
    <property type="entry name" value="AAA_lid_fung"/>
</dbReference>
<dbReference type="PROSITE" id="PS51257">
    <property type="entry name" value="PROKAR_LIPOPROTEIN"/>
    <property type="match status" value="1"/>
</dbReference>
<sequence>MGGPKNRARIIKSHDAWIQRIRIQSPALLSLFSCLTGHQWGSGAHTFIRPFRYLVHFHDTFKKELRQRKEENDNQQSPFPAEVYPYILHHKQMIDSAVSSHLRRKKLERAIDKSPTASVVLTQDFVRGKRMGLIIMLHGALGIGKTATAEAVAQSYERPLFPVSCGDLNDSWGVDRRLRFFFRLASQWDCILLFDEVDVLSTACSPDDIERNCLVSIFLRQLESYNGILFLTTNRMAKIDQAIFSRIHLVLHYKRLGKPQIERIFTLNIQRFRQAEKQQAEFSGEQSLAVVENDIMQFAAEHYDSKSSGVEVWNGRQIRNAFTMASALARAEAEEEPPEVQPQLRSSHFKLVEGCISEAIFLDYSPMSMFYRSSNSICFKSLSQ</sequence>
<dbReference type="Pfam" id="PF23232">
    <property type="entry name" value="AAA_lid_13"/>
    <property type="match status" value="1"/>
</dbReference>
<dbReference type="AlphaFoldDB" id="A0A084AY36"/>
<gene>
    <name evidence="2" type="ORF">S7711_03432</name>
</gene>
<proteinExistence type="predicted"/>
<dbReference type="PANTHER" id="PTHR46411:SF3">
    <property type="entry name" value="AAA+ ATPASE DOMAIN-CONTAINING PROTEIN"/>
    <property type="match status" value="1"/>
</dbReference>
<organism evidence="2 3">
    <name type="scientific">Stachybotrys chartarum (strain CBS 109288 / IBT 7711)</name>
    <name type="common">Toxic black mold</name>
    <name type="synonym">Stilbospora chartarum</name>
    <dbReference type="NCBI Taxonomy" id="1280523"/>
    <lineage>
        <taxon>Eukaryota</taxon>
        <taxon>Fungi</taxon>
        <taxon>Dikarya</taxon>
        <taxon>Ascomycota</taxon>
        <taxon>Pezizomycotina</taxon>
        <taxon>Sordariomycetes</taxon>
        <taxon>Hypocreomycetidae</taxon>
        <taxon>Hypocreales</taxon>
        <taxon>Stachybotryaceae</taxon>
        <taxon>Stachybotrys</taxon>
    </lineage>
</organism>
<keyword evidence="3" id="KW-1185">Reference proteome</keyword>
<dbReference type="Pfam" id="PF00004">
    <property type="entry name" value="AAA"/>
    <property type="match status" value="1"/>
</dbReference>
<feature type="domain" description="AAA+ ATPase" evidence="1">
    <location>
        <begin position="131"/>
        <end position="257"/>
    </location>
</feature>
<accession>A0A084AY36</accession>
<dbReference type="HOGENOM" id="CLU_719963_0_0_1"/>
<dbReference type="Proteomes" id="UP000028045">
    <property type="component" value="Unassembled WGS sequence"/>
</dbReference>
<dbReference type="GO" id="GO:0016887">
    <property type="term" value="F:ATP hydrolysis activity"/>
    <property type="evidence" value="ECO:0007669"/>
    <property type="project" value="InterPro"/>
</dbReference>
<dbReference type="InterPro" id="IPR003959">
    <property type="entry name" value="ATPase_AAA_core"/>
</dbReference>
<dbReference type="SUPFAM" id="SSF52540">
    <property type="entry name" value="P-loop containing nucleoside triphosphate hydrolases"/>
    <property type="match status" value="1"/>
</dbReference>
<evidence type="ECO:0000313" key="3">
    <source>
        <dbReference type="Proteomes" id="UP000028045"/>
    </source>
</evidence>
<evidence type="ECO:0000313" key="2">
    <source>
        <dbReference type="EMBL" id="KEY70215.1"/>
    </source>
</evidence>
<protein>
    <recommendedName>
        <fullName evidence="1">AAA+ ATPase domain-containing protein</fullName>
    </recommendedName>
</protein>
<dbReference type="InterPro" id="IPR027417">
    <property type="entry name" value="P-loop_NTPase"/>
</dbReference>
<dbReference type="PANTHER" id="PTHR46411">
    <property type="entry name" value="FAMILY ATPASE, PUTATIVE-RELATED"/>
    <property type="match status" value="1"/>
</dbReference>
<dbReference type="SMART" id="SM00382">
    <property type="entry name" value="AAA"/>
    <property type="match status" value="1"/>
</dbReference>